<sequence>MATATPAAFVPRKILIDDISDLVTYSSGWAEDADTEVKIDIYGPAFNKTIHKTGGAGSYSLSFSFQGTGLEVMGISVGTPQNQTRDPALSCTMDQKTFANSTATTNTDLTEQWHLCSASGMADTNHTFTLNVASNGLPARFDYMLYVPSADVSMDNKTVKVDSTDPGVQYSGTDWSDLKGIANMTQVTGGSATFDFVGRSLQWYGHIPSELPFAPTSGSFAIDGGTPQNFTLQGLVGPSPQSKYNQLLFETPDLTPGTHHLEVAYWGNLATTPLSLDYLLVRNATFTSSSNPTTGTSSSPGGAPTQSANPKGGLSNGALAGIIVACIFTVGFALFFLLFFVLRRRRSRTSDGASTPALFDPEIEPGYQATPFVPHAVEAATDALVSSPEQPQVMTQVHPVVGRGGFGNDKSVGLSPATPPDPPSVPSVPVAIQTVRHQDSGVRIRASQVAAVQVVEEPPDYTRE</sequence>
<dbReference type="EMBL" id="ML208398">
    <property type="protein sequence ID" value="TFK66655.1"/>
    <property type="molecule type" value="Genomic_DNA"/>
</dbReference>
<proteinExistence type="predicted"/>
<evidence type="ECO:0000313" key="2">
    <source>
        <dbReference type="Proteomes" id="UP000308600"/>
    </source>
</evidence>
<reference evidence="1 2" key="1">
    <citation type="journal article" date="2019" name="Nat. Ecol. Evol.">
        <title>Megaphylogeny resolves global patterns of mushroom evolution.</title>
        <authorList>
            <person name="Varga T."/>
            <person name="Krizsan K."/>
            <person name="Foldi C."/>
            <person name="Dima B."/>
            <person name="Sanchez-Garcia M."/>
            <person name="Sanchez-Ramirez S."/>
            <person name="Szollosi G.J."/>
            <person name="Szarkandi J.G."/>
            <person name="Papp V."/>
            <person name="Albert L."/>
            <person name="Andreopoulos W."/>
            <person name="Angelini C."/>
            <person name="Antonin V."/>
            <person name="Barry K.W."/>
            <person name="Bougher N.L."/>
            <person name="Buchanan P."/>
            <person name="Buyck B."/>
            <person name="Bense V."/>
            <person name="Catcheside P."/>
            <person name="Chovatia M."/>
            <person name="Cooper J."/>
            <person name="Damon W."/>
            <person name="Desjardin D."/>
            <person name="Finy P."/>
            <person name="Geml J."/>
            <person name="Haridas S."/>
            <person name="Hughes K."/>
            <person name="Justo A."/>
            <person name="Karasinski D."/>
            <person name="Kautmanova I."/>
            <person name="Kiss B."/>
            <person name="Kocsube S."/>
            <person name="Kotiranta H."/>
            <person name="LaButti K.M."/>
            <person name="Lechner B.E."/>
            <person name="Liimatainen K."/>
            <person name="Lipzen A."/>
            <person name="Lukacs Z."/>
            <person name="Mihaltcheva S."/>
            <person name="Morgado L.N."/>
            <person name="Niskanen T."/>
            <person name="Noordeloos M.E."/>
            <person name="Ohm R.A."/>
            <person name="Ortiz-Santana B."/>
            <person name="Ovrebo C."/>
            <person name="Racz N."/>
            <person name="Riley R."/>
            <person name="Savchenko A."/>
            <person name="Shiryaev A."/>
            <person name="Soop K."/>
            <person name="Spirin V."/>
            <person name="Szebenyi C."/>
            <person name="Tomsovsky M."/>
            <person name="Tulloss R.E."/>
            <person name="Uehling J."/>
            <person name="Grigoriev I.V."/>
            <person name="Vagvolgyi C."/>
            <person name="Papp T."/>
            <person name="Martin F.M."/>
            <person name="Miettinen O."/>
            <person name="Hibbett D.S."/>
            <person name="Nagy L.G."/>
        </authorList>
    </citation>
    <scope>NUCLEOTIDE SEQUENCE [LARGE SCALE GENOMIC DNA]</scope>
    <source>
        <strain evidence="1 2">NL-1719</strain>
    </source>
</reference>
<name>A0ACD3ALM0_9AGAR</name>
<dbReference type="Proteomes" id="UP000308600">
    <property type="component" value="Unassembled WGS sequence"/>
</dbReference>
<protein>
    <submittedName>
        <fullName evidence="1">Uncharacterized protein</fullName>
    </submittedName>
</protein>
<gene>
    <name evidence="1" type="ORF">BDN72DRAFT_844045</name>
</gene>
<evidence type="ECO:0000313" key="1">
    <source>
        <dbReference type="EMBL" id="TFK66655.1"/>
    </source>
</evidence>
<organism evidence="1 2">
    <name type="scientific">Pluteus cervinus</name>
    <dbReference type="NCBI Taxonomy" id="181527"/>
    <lineage>
        <taxon>Eukaryota</taxon>
        <taxon>Fungi</taxon>
        <taxon>Dikarya</taxon>
        <taxon>Basidiomycota</taxon>
        <taxon>Agaricomycotina</taxon>
        <taxon>Agaricomycetes</taxon>
        <taxon>Agaricomycetidae</taxon>
        <taxon>Agaricales</taxon>
        <taxon>Pluteineae</taxon>
        <taxon>Pluteaceae</taxon>
        <taxon>Pluteus</taxon>
    </lineage>
</organism>
<keyword evidence="2" id="KW-1185">Reference proteome</keyword>
<accession>A0ACD3ALM0</accession>